<dbReference type="Proteomes" id="UP000187495">
    <property type="component" value="Unassembled WGS sequence"/>
</dbReference>
<reference evidence="2" key="1">
    <citation type="submission" date="2017-01" db="EMBL/GenBank/DDBJ databases">
        <authorList>
            <person name="Varghese N."/>
            <person name="Submissions S."/>
        </authorList>
    </citation>
    <scope>NUCLEOTIDE SEQUENCE [LARGE SCALE GENOMIC DNA]</scope>
    <source>
        <strain evidence="2">DSM 21768</strain>
    </source>
</reference>
<name>A0A1N7DPH9_9GAMM</name>
<evidence type="ECO:0000313" key="1">
    <source>
        <dbReference type="EMBL" id="SIR77727.1"/>
    </source>
</evidence>
<protein>
    <submittedName>
        <fullName evidence="1">Uncharacterized protein</fullName>
    </submittedName>
</protein>
<keyword evidence="2" id="KW-1185">Reference proteome</keyword>
<dbReference type="STRING" id="34061.B0189_05785"/>
<organism evidence="1 2">
    <name type="scientific">Moraxella cuniculi DSM 21768</name>
    <dbReference type="NCBI Taxonomy" id="1122245"/>
    <lineage>
        <taxon>Bacteria</taxon>
        <taxon>Pseudomonadati</taxon>
        <taxon>Pseudomonadota</taxon>
        <taxon>Gammaproteobacteria</taxon>
        <taxon>Moraxellales</taxon>
        <taxon>Moraxellaceae</taxon>
        <taxon>Moraxella</taxon>
    </lineage>
</organism>
<gene>
    <name evidence="1" type="ORF">SAMN02745664_10212</name>
</gene>
<accession>A0A1N7DPH9</accession>
<proteinExistence type="predicted"/>
<sequence length="105" mass="11856">MTKSQNQSNAIIIPRICRQLRQIRPSTEHGRRAKSNIIVHLLGYHHSTSLGDVDLGSLGAAVIGLGWLIDHIVQIDDRQVSPTERAMLCEIFAMCQHRYDTEKSH</sequence>
<dbReference type="AlphaFoldDB" id="A0A1N7DPH9"/>
<dbReference type="RefSeq" id="WP_076554513.1">
    <property type="nucleotide sequence ID" value="NZ_FTNU01000002.1"/>
</dbReference>
<dbReference type="EMBL" id="FTNU01000002">
    <property type="protein sequence ID" value="SIR77727.1"/>
    <property type="molecule type" value="Genomic_DNA"/>
</dbReference>
<evidence type="ECO:0000313" key="2">
    <source>
        <dbReference type="Proteomes" id="UP000187495"/>
    </source>
</evidence>